<organism evidence="3 4">
    <name type="scientific">Pitta sordida</name>
    <name type="common">Hooded pitta</name>
    <dbReference type="NCBI Taxonomy" id="9163"/>
    <lineage>
        <taxon>Eukaryota</taxon>
        <taxon>Metazoa</taxon>
        <taxon>Chordata</taxon>
        <taxon>Craniata</taxon>
        <taxon>Vertebrata</taxon>
        <taxon>Euteleostomi</taxon>
        <taxon>Archelosauria</taxon>
        <taxon>Archosauria</taxon>
        <taxon>Dinosauria</taxon>
        <taxon>Saurischia</taxon>
        <taxon>Theropoda</taxon>
        <taxon>Coelurosauria</taxon>
        <taxon>Aves</taxon>
        <taxon>Neognathae</taxon>
        <taxon>Neoaves</taxon>
        <taxon>Telluraves</taxon>
        <taxon>Australaves</taxon>
        <taxon>Passeriformes</taxon>
        <taxon>Pittidae</taxon>
        <taxon>Pitta</taxon>
    </lineage>
</organism>
<evidence type="ECO:0000256" key="1">
    <source>
        <dbReference type="SAM" id="MobiDB-lite"/>
    </source>
</evidence>
<proteinExistence type="predicted"/>
<feature type="compositionally biased region" description="Polar residues" evidence="1">
    <location>
        <begin position="183"/>
        <end position="196"/>
    </location>
</feature>
<evidence type="ECO:0000313" key="3">
    <source>
        <dbReference type="EMBL" id="NWI86289.1"/>
    </source>
</evidence>
<dbReference type="InterPro" id="IPR013783">
    <property type="entry name" value="Ig-like_fold"/>
</dbReference>
<feature type="region of interest" description="Disordered" evidence="1">
    <location>
        <begin position="179"/>
        <end position="215"/>
    </location>
</feature>
<dbReference type="SMART" id="SM00409">
    <property type="entry name" value="IG"/>
    <property type="match status" value="1"/>
</dbReference>
<protein>
    <submittedName>
        <fullName evidence="3">IGS10 protein</fullName>
    </submittedName>
</protein>
<dbReference type="OrthoDB" id="10062932at2759"/>
<dbReference type="AlphaFoldDB" id="A0A851ETA8"/>
<feature type="region of interest" description="Disordered" evidence="1">
    <location>
        <begin position="683"/>
        <end position="719"/>
    </location>
</feature>
<dbReference type="Gene3D" id="2.60.40.10">
    <property type="entry name" value="Immunoglobulins"/>
    <property type="match status" value="1"/>
</dbReference>
<comment type="caution">
    <text evidence="3">The sequence shown here is derived from an EMBL/GenBank/DDBJ whole genome shotgun (WGS) entry which is preliminary data.</text>
</comment>
<dbReference type="InterPro" id="IPR003598">
    <property type="entry name" value="Ig_sub2"/>
</dbReference>
<dbReference type="SUPFAM" id="SSF48726">
    <property type="entry name" value="Immunoglobulin"/>
    <property type="match status" value="2"/>
</dbReference>
<accession>A0A851ETA8</accession>
<dbReference type="Pfam" id="PF13927">
    <property type="entry name" value="Ig_3"/>
    <property type="match status" value="1"/>
</dbReference>
<feature type="domain" description="Ig-like" evidence="2">
    <location>
        <begin position="48"/>
        <end position="126"/>
    </location>
</feature>
<dbReference type="InterPro" id="IPR007110">
    <property type="entry name" value="Ig-like_dom"/>
</dbReference>
<feature type="region of interest" description="Disordered" evidence="1">
    <location>
        <begin position="325"/>
        <end position="426"/>
    </location>
</feature>
<reference evidence="3" key="1">
    <citation type="submission" date="2019-10" db="EMBL/GenBank/DDBJ databases">
        <title>Bird 10,000 Genomes (B10K) Project - Family phase.</title>
        <authorList>
            <person name="Zhang G."/>
        </authorList>
    </citation>
    <scope>NUCLEOTIDE SEQUENCE</scope>
    <source>
        <strain evidence="3">B10K-DU-002-53</strain>
        <tissue evidence="3">Muscle</tissue>
    </source>
</reference>
<evidence type="ECO:0000313" key="4">
    <source>
        <dbReference type="Proteomes" id="UP000633448"/>
    </source>
</evidence>
<keyword evidence="4" id="KW-1185">Reference proteome</keyword>
<feature type="compositionally biased region" description="Polar residues" evidence="1">
    <location>
        <begin position="407"/>
        <end position="416"/>
    </location>
</feature>
<evidence type="ECO:0000259" key="2">
    <source>
        <dbReference type="PROSITE" id="PS50835"/>
    </source>
</evidence>
<dbReference type="EMBL" id="WEKX01004033">
    <property type="protein sequence ID" value="NWI86289.1"/>
    <property type="molecule type" value="Genomic_DNA"/>
</dbReference>
<dbReference type="Proteomes" id="UP000633448">
    <property type="component" value="Unassembled WGS sequence"/>
</dbReference>
<dbReference type="SMART" id="SM00408">
    <property type="entry name" value="IGc2"/>
    <property type="match status" value="1"/>
</dbReference>
<dbReference type="InterPro" id="IPR003599">
    <property type="entry name" value="Ig_sub"/>
</dbReference>
<dbReference type="InterPro" id="IPR036179">
    <property type="entry name" value="Ig-like_dom_sf"/>
</dbReference>
<name>A0A851ETA8_PITSO</name>
<feature type="compositionally biased region" description="Polar residues" evidence="1">
    <location>
        <begin position="352"/>
        <end position="385"/>
    </location>
</feature>
<gene>
    <name evidence="3" type="primary">Igsf10_1</name>
    <name evidence="3" type="ORF">PITSOR_R15560</name>
</gene>
<dbReference type="PROSITE" id="PS50835">
    <property type="entry name" value="IG_LIKE"/>
    <property type="match status" value="1"/>
</dbReference>
<feature type="compositionally biased region" description="Low complexity" evidence="1">
    <location>
        <begin position="686"/>
        <end position="704"/>
    </location>
</feature>
<feature type="non-terminal residue" evidence="3">
    <location>
        <position position="1"/>
    </location>
</feature>
<feature type="non-terminal residue" evidence="3">
    <location>
        <position position="887"/>
    </location>
</feature>
<sequence length="887" mass="94023">EDGRIIVLRTGMLTLRTADVFDTGLYHCIGTNGRDADVLTFRVTVVDPHVERDGVNGARLSPAAGSTLLLPCTATAAPDAAVTWVSPEHTILRGSVGNKHIFDNGTLRVEGVTERDSGYFRCIAANQYGVDLLVHQVLVGQDETTPKKKVGAMGEWEEGDGSGAAQTLLSAAPATLTAHLESAASTPSSRGAQGAQQRNGHRKRPRRPYRDRTVRRFRGHRRQFVSSARRVDPQRWAALLRKTRRNSTEVVTEPPIQVRKFSEVPGDEEETSGDLVSPEEEFMMSVTERAPAPALGTGTECVITAGPEGPESHTPASKSPLLVTETVTPLPPPLPQSVSPSSRRPQMYPKPTASQERSDLSQIPANGVKQSPVPSGANGTSTLSPAGQRLVDDGQSNNQHLKPVPTTPMTEATGTSKAVAPQNAEDKLHVTTESTGKLFTKTDHQIPAVAVSAPSPELVSIYFQTAQKGGTVKPPLASATTAHQQIQVVQGVPTHTPQLQQQFERRRKVSAQRRIVRPGHIPAVKEPRYNLGRPGSARGSTSVAAGVKLSKKYVPDIPTLNNFSSSTNSFSPEAPLSSPSTMNVPLEHPVGTHQSTLVLKEEENKHSARQKAAPTVTSVTAKGTATTWNPTKLLGLKPTVTPVTTPQSDTRITKSKIYRVGGRRGQRRKRPPKTPALQHVAAAHNTAATPGSTATPVVTAATSPAAPPSPAEPLPGSVRAIPVTDTPVLWIPGTPEGPQHEPMAATPTLVTAVTPRDTQLGTSLPTSAPAHSPTLAPQTSSITLRNTQLVTSPPTSPAQTPTRALRVPPWLDEPPGAAVSATPVSAPAQHIRATARAGGESYLKMGERVTQESQAAQPTFPVRIVSSAPAAVTDVTVPSTQHPTPLP</sequence>
<dbReference type="CDD" id="cd00096">
    <property type="entry name" value="Ig"/>
    <property type="match status" value="1"/>
</dbReference>
<feature type="region of interest" description="Disordered" evidence="1">
    <location>
        <begin position="759"/>
        <end position="783"/>
    </location>
</feature>